<dbReference type="Proteomes" id="UP000254807">
    <property type="component" value="Unassembled WGS sequence"/>
</dbReference>
<dbReference type="CDD" id="cd00093">
    <property type="entry name" value="HTH_XRE"/>
    <property type="match status" value="1"/>
</dbReference>
<dbReference type="Gene3D" id="1.10.260.40">
    <property type="entry name" value="lambda repressor-like DNA-binding domains"/>
    <property type="match status" value="1"/>
</dbReference>
<dbReference type="InterPro" id="IPR001387">
    <property type="entry name" value="Cro/C1-type_HTH"/>
</dbReference>
<name>A0A376GZV8_ENTGA</name>
<dbReference type="InterPro" id="IPR011990">
    <property type="entry name" value="TPR-like_helical_dom_sf"/>
</dbReference>
<organism evidence="3 4">
    <name type="scientific">Enterococcus gallinarum</name>
    <dbReference type="NCBI Taxonomy" id="1353"/>
    <lineage>
        <taxon>Bacteria</taxon>
        <taxon>Bacillati</taxon>
        <taxon>Bacillota</taxon>
        <taxon>Bacilli</taxon>
        <taxon>Lactobacillales</taxon>
        <taxon>Enterococcaceae</taxon>
        <taxon>Enterococcus</taxon>
    </lineage>
</organism>
<keyword evidence="1" id="KW-0238">DNA-binding</keyword>
<dbReference type="PROSITE" id="PS50943">
    <property type="entry name" value="HTH_CROC1"/>
    <property type="match status" value="1"/>
</dbReference>
<reference evidence="3 4" key="1">
    <citation type="submission" date="2018-06" db="EMBL/GenBank/DDBJ databases">
        <authorList>
            <consortium name="Pathogen Informatics"/>
            <person name="Doyle S."/>
        </authorList>
    </citation>
    <scope>NUCLEOTIDE SEQUENCE [LARGE SCALE GENOMIC DNA]</scope>
    <source>
        <strain evidence="3 4">NCTC12360</strain>
    </source>
</reference>
<evidence type="ECO:0000256" key="1">
    <source>
        <dbReference type="ARBA" id="ARBA00023125"/>
    </source>
</evidence>
<dbReference type="SUPFAM" id="SSF47413">
    <property type="entry name" value="lambda repressor-like DNA-binding domains"/>
    <property type="match status" value="1"/>
</dbReference>
<dbReference type="RefSeq" id="WP_060815330.1">
    <property type="nucleotide sequence ID" value="NZ_JADMFT010000022.1"/>
</dbReference>
<gene>
    <name evidence="3" type="ORF">NCTC12360_02010</name>
</gene>
<sequence>MEMREVIRQYRKKKGLTQEELAKRLGVTAPAVNKWEKGHSHPDILLLAPIARLLDISLDTLFSFEKELTVTEINQIIRELDHKLKNQPFEDVFRWAKEILDTYPNCEQLIGQVALLLDVQLLEQAVPAKETYQKHIHRWYERALESRDEDTRNRAADSLFGFYVRKEAYEKAESYLHYFSNQNPERKIKQAYLYSKTGRVAEAYQAYEELLFSSYQRMSMVFQQLYLLAMKDENNAKAHLLIKKQSELAKLFEMGEYHEVSSDLDLAIAEKDAERTVETMEKILASVAKTNDFTHSTLYEHMTFKEIDSNFVNGLYENLFRMFSDEETFSWLKTNERWQVLVGDRR</sequence>
<dbReference type="EMBL" id="UFYW01000001">
    <property type="protein sequence ID" value="STD83543.1"/>
    <property type="molecule type" value="Genomic_DNA"/>
</dbReference>
<dbReference type="GO" id="GO:0003677">
    <property type="term" value="F:DNA binding"/>
    <property type="evidence" value="ECO:0007669"/>
    <property type="project" value="UniProtKB-KW"/>
</dbReference>
<evidence type="ECO:0000313" key="3">
    <source>
        <dbReference type="EMBL" id="STD83543.1"/>
    </source>
</evidence>
<dbReference type="OrthoDB" id="6386941at2"/>
<dbReference type="InterPro" id="IPR010982">
    <property type="entry name" value="Lambda_DNA-bd_dom_sf"/>
</dbReference>
<dbReference type="Pfam" id="PF01381">
    <property type="entry name" value="HTH_3"/>
    <property type="match status" value="1"/>
</dbReference>
<keyword evidence="4" id="KW-1185">Reference proteome</keyword>
<proteinExistence type="predicted"/>
<accession>A0A376GZV8</accession>
<dbReference type="SMART" id="SM00530">
    <property type="entry name" value="HTH_XRE"/>
    <property type="match status" value="1"/>
</dbReference>
<dbReference type="PANTHER" id="PTHR46558">
    <property type="entry name" value="TRACRIPTIONAL REGULATORY PROTEIN-RELATED-RELATED"/>
    <property type="match status" value="1"/>
</dbReference>
<dbReference type="PANTHER" id="PTHR46558:SF11">
    <property type="entry name" value="HTH-TYPE TRANSCRIPTIONAL REGULATOR XRE"/>
    <property type="match status" value="1"/>
</dbReference>
<dbReference type="Gene3D" id="1.25.40.10">
    <property type="entry name" value="Tetratricopeptide repeat domain"/>
    <property type="match status" value="1"/>
</dbReference>
<protein>
    <submittedName>
        <fullName evidence="3">Cro/CI family transcriptional regulator</fullName>
    </submittedName>
</protein>
<feature type="domain" description="HTH cro/C1-type" evidence="2">
    <location>
        <begin position="7"/>
        <end position="61"/>
    </location>
</feature>
<dbReference type="AlphaFoldDB" id="A0A376GZV8"/>
<evidence type="ECO:0000313" key="4">
    <source>
        <dbReference type="Proteomes" id="UP000254807"/>
    </source>
</evidence>
<evidence type="ECO:0000259" key="2">
    <source>
        <dbReference type="PROSITE" id="PS50943"/>
    </source>
</evidence>